<dbReference type="InterPro" id="IPR029052">
    <property type="entry name" value="Metallo-depent_PP-like"/>
</dbReference>
<accession>A0ABX1PVI4</accession>
<evidence type="ECO:0000313" key="1">
    <source>
        <dbReference type="EMBL" id="NMG42645.1"/>
    </source>
</evidence>
<dbReference type="SUPFAM" id="SSF56300">
    <property type="entry name" value="Metallo-dependent phosphatases"/>
    <property type="match status" value="1"/>
</dbReference>
<dbReference type="EMBL" id="WTVN01000002">
    <property type="protein sequence ID" value="NMG42645.1"/>
    <property type="molecule type" value="Genomic_DNA"/>
</dbReference>
<dbReference type="Proteomes" id="UP000623795">
    <property type="component" value="Unassembled WGS sequence"/>
</dbReference>
<keyword evidence="2" id="KW-1185">Reference proteome</keyword>
<name>A0ABX1PVI4_9RHOO</name>
<dbReference type="RefSeq" id="WP_169254556.1">
    <property type="nucleotide sequence ID" value="NZ_WTVN01000002.1"/>
</dbReference>
<evidence type="ECO:0000313" key="2">
    <source>
        <dbReference type="Proteomes" id="UP000623795"/>
    </source>
</evidence>
<gene>
    <name evidence="1" type="ORF">GPA22_02710</name>
</gene>
<protein>
    <submittedName>
        <fullName evidence="1">Uncharacterized protein</fullName>
    </submittedName>
</protein>
<reference evidence="1 2" key="1">
    <citation type="submission" date="2019-12" db="EMBL/GenBank/DDBJ databases">
        <title>Comparative genomics gives insights into the taxonomy of the Azoarcus-Aromatoleum group and reveals separate origins of nif in the plant-associated Azoarcus and non-plant-associated Aromatoleum sub-groups.</title>
        <authorList>
            <person name="Lafos M."/>
            <person name="Maluk M."/>
            <person name="Batista M."/>
            <person name="Junghare M."/>
            <person name="Carmona M."/>
            <person name="Faoro H."/>
            <person name="Cruz L.M."/>
            <person name="Battistoni F."/>
            <person name="De Souza E."/>
            <person name="Pedrosa F."/>
            <person name="Chen W.-M."/>
            <person name="Poole P.S."/>
            <person name="Dixon R.A."/>
            <person name="James E.K."/>
        </authorList>
    </citation>
    <scope>NUCLEOTIDE SEQUENCE [LARGE SCALE GENOMIC DNA]</scope>
    <source>
        <strain evidence="1 2">Td21</strain>
    </source>
</reference>
<organism evidence="1 2">
    <name type="scientific">Aromatoleum toluvorans</name>
    <dbReference type="NCBI Taxonomy" id="92002"/>
    <lineage>
        <taxon>Bacteria</taxon>
        <taxon>Pseudomonadati</taxon>
        <taxon>Pseudomonadota</taxon>
        <taxon>Betaproteobacteria</taxon>
        <taxon>Rhodocyclales</taxon>
        <taxon>Rhodocyclaceae</taxon>
        <taxon>Aromatoleum</taxon>
    </lineage>
</organism>
<proteinExistence type="predicted"/>
<sequence length="116" mass="13361">MKLYIASEVHLECGEPWEPADCNLDVLILAGDIHVGTKGWKRFRGWRDRWMLYVADNHEFYGQSLPATLRELHGKSAEGERVGSFFLEKSSTVNDGVRFLGTTLWTDFKLFGEPRR</sequence>
<comment type="caution">
    <text evidence="1">The sequence shown here is derived from an EMBL/GenBank/DDBJ whole genome shotgun (WGS) entry which is preliminary data.</text>
</comment>
<dbReference type="PANTHER" id="PTHR37844">
    <property type="entry name" value="SER/THR PROTEIN PHOSPHATASE SUPERFAMILY (AFU_ORTHOLOGUE AFUA_1G14840)"/>
    <property type="match status" value="1"/>
</dbReference>
<dbReference type="PANTHER" id="PTHR37844:SF2">
    <property type="entry name" value="SER_THR PROTEIN PHOSPHATASE SUPERFAMILY (AFU_ORTHOLOGUE AFUA_1G14840)"/>
    <property type="match status" value="1"/>
</dbReference>